<dbReference type="PANTHER" id="PTHR11006">
    <property type="entry name" value="PROTEIN ARGININE N-METHYLTRANSFERASE"/>
    <property type="match status" value="1"/>
</dbReference>
<dbReference type="FunFam" id="3.40.50.150:FF:000070">
    <property type="entry name" value="Protein arginine N-methyltransferase 7"/>
    <property type="match status" value="1"/>
</dbReference>
<gene>
    <name evidence="8" type="ORF">POM88_030909</name>
</gene>
<feature type="domain" description="Protein arginine N-methyltransferase" evidence="7">
    <location>
        <begin position="251"/>
        <end position="365"/>
    </location>
</feature>
<dbReference type="PIRSF" id="PIRSF036946">
    <property type="entry name" value="Arg_N-mtase"/>
    <property type="match status" value="1"/>
</dbReference>
<dbReference type="Pfam" id="PF22528">
    <property type="entry name" value="PRMT_C"/>
    <property type="match status" value="1"/>
</dbReference>
<keyword evidence="9" id="KW-1185">Reference proteome</keyword>
<comment type="function">
    <text evidence="5">Arginine methyltransferase that can both catalyze the formation of omega-N monomethylarginine (MMA) and symmetrical dimethylarginine (sDMA).</text>
</comment>
<dbReference type="EMBL" id="JAUIZM010000007">
    <property type="protein sequence ID" value="KAK1374716.1"/>
    <property type="molecule type" value="Genomic_DNA"/>
</dbReference>
<sequence length="710" mass="79532">MSSVSTAPQRQFQLRVDPLTGNSEWVVIEEQESQEDMFPKPLLATTSYLDMLNDSPRNKAYCDAINKTVTKPCHVLDIGAGTGLLSLMAARAMSSSNETTCSTTKGRVTACESYLPMVKLMRKVLRANGMERKVHIINKRSDEVEVGVDIASRADVLVSEILDSEFLGEGLIPTLQHAHDNLLVENPETVPYRATTYGQLVECTHLWRLHDLVNAEANVLDGINLVPTGCEKSLYVKPQQLAMHCDALKEEMELLSEPFKIFEFDFSRRPDSNGEVELHIKATKDGTIHAVVSWWVLQLDREGSNFYSTAPKWISCPSNMNGSLVPVARDWCDHWKQCVWFTPEKGLRVCTDEAVHLHAIHTDTSISYEFEPLSCLTEVGYQQCTAGNHSQISLAPERMAIYGDKTWRCSFLKVLRNGLQKKISPICVVADDSIFLTVATAHLSDTSNVLSFLPGLREQGARYLKDVSVANGYSMDRVVVLNKKSQLALHDTHERKVDLFIGEPFYYGGDNMLPWHNLRFWSERTKLNSILSEDVLIMPCKGILRACAMSLPDLWRSRQSLKEIVGFDHSVVNATLGACGDLPASEESPFLPFSLWQCGETKRLSEIFTVMEFDFMKPMSSCSGTVEVKFTNSGICHGFALWIDWVLDAENSVVIPTGPDQRYWKQGVKLVNKPVQVENPGSGMDKCCSTIISTFFDLSSGEMELKHIFS</sequence>
<dbReference type="FunFam" id="2.70.160.11:FF:000017">
    <property type="entry name" value="Protein arginine N-methyltransferase 1.6"/>
    <property type="match status" value="1"/>
</dbReference>
<evidence type="ECO:0000256" key="6">
    <source>
        <dbReference type="PROSITE-ProRule" id="PRU01015"/>
    </source>
</evidence>
<dbReference type="AlphaFoldDB" id="A0AAD8MIL5"/>
<reference evidence="8" key="2">
    <citation type="submission" date="2023-05" db="EMBL/GenBank/DDBJ databases">
        <authorList>
            <person name="Schelkunov M.I."/>
        </authorList>
    </citation>
    <scope>NUCLEOTIDE SEQUENCE</scope>
    <source>
        <strain evidence="8">Hsosn_3</strain>
        <tissue evidence="8">Leaf</tissue>
    </source>
</reference>
<dbReference type="InterPro" id="IPR025799">
    <property type="entry name" value="Arg_MeTrfase"/>
</dbReference>
<keyword evidence="4" id="KW-0677">Repeat</keyword>
<dbReference type="Proteomes" id="UP001237642">
    <property type="component" value="Unassembled WGS sequence"/>
</dbReference>
<dbReference type="Gene3D" id="3.40.50.150">
    <property type="entry name" value="Vaccinia Virus protein VP39"/>
    <property type="match status" value="2"/>
</dbReference>
<protein>
    <recommendedName>
        <fullName evidence="5">Protein arginine N-methyltransferase</fullName>
        <ecNumber evidence="5">2.1.1.-</ecNumber>
    </recommendedName>
</protein>
<keyword evidence="1 6" id="KW-0489">Methyltransferase</keyword>
<dbReference type="PANTHER" id="PTHR11006:SF4">
    <property type="entry name" value="PROTEIN ARGININE N-METHYLTRANSFERASE 7"/>
    <property type="match status" value="1"/>
</dbReference>
<dbReference type="Gene3D" id="2.70.160.11">
    <property type="entry name" value="Hnrnp arginine n-methyltransferase1"/>
    <property type="match status" value="2"/>
</dbReference>
<dbReference type="FunFam" id="3.40.50.150:FF:000167">
    <property type="entry name" value="Protein arginine N-methyltransferase"/>
    <property type="match status" value="1"/>
</dbReference>
<comment type="caution">
    <text evidence="8">The sequence shown here is derived from an EMBL/GenBank/DDBJ whole genome shotgun (WGS) entry which is preliminary data.</text>
</comment>
<dbReference type="SUPFAM" id="SSF53335">
    <property type="entry name" value="S-adenosyl-L-methionine-dependent methyltransferases"/>
    <property type="match status" value="2"/>
</dbReference>
<evidence type="ECO:0000256" key="5">
    <source>
        <dbReference type="PIRNR" id="PIRNR036946"/>
    </source>
</evidence>
<keyword evidence="3 6" id="KW-0949">S-adenosyl-L-methionine</keyword>
<evidence type="ECO:0000256" key="4">
    <source>
        <dbReference type="ARBA" id="ARBA00022737"/>
    </source>
</evidence>
<dbReference type="GO" id="GO:0032259">
    <property type="term" value="P:methylation"/>
    <property type="evidence" value="ECO:0007669"/>
    <property type="project" value="UniProtKB-KW"/>
</dbReference>
<dbReference type="InterPro" id="IPR029063">
    <property type="entry name" value="SAM-dependent_MTases_sf"/>
</dbReference>
<comment type="similarity">
    <text evidence="5">Belongs to the class I-like SAM-binding methyltransferase superfamily. Protein arginine N-methyltransferase family. PRMT7 subfamily.</text>
</comment>
<evidence type="ECO:0000256" key="3">
    <source>
        <dbReference type="ARBA" id="ARBA00022691"/>
    </source>
</evidence>
<dbReference type="GO" id="GO:0042054">
    <property type="term" value="F:histone methyltransferase activity"/>
    <property type="evidence" value="ECO:0007669"/>
    <property type="project" value="TreeGrafter"/>
</dbReference>
<dbReference type="InterPro" id="IPR055135">
    <property type="entry name" value="PRMT_dom"/>
</dbReference>
<dbReference type="EC" id="2.1.1.-" evidence="5"/>
<proteinExistence type="inferred from homology"/>
<dbReference type="PROSITE" id="PS51678">
    <property type="entry name" value="SAM_MT_PRMT"/>
    <property type="match status" value="2"/>
</dbReference>
<accession>A0AAD8MIL5</accession>
<organism evidence="8 9">
    <name type="scientific">Heracleum sosnowskyi</name>
    <dbReference type="NCBI Taxonomy" id="360622"/>
    <lineage>
        <taxon>Eukaryota</taxon>
        <taxon>Viridiplantae</taxon>
        <taxon>Streptophyta</taxon>
        <taxon>Embryophyta</taxon>
        <taxon>Tracheophyta</taxon>
        <taxon>Spermatophyta</taxon>
        <taxon>Magnoliopsida</taxon>
        <taxon>eudicotyledons</taxon>
        <taxon>Gunneridae</taxon>
        <taxon>Pentapetalae</taxon>
        <taxon>asterids</taxon>
        <taxon>campanulids</taxon>
        <taxon>Apiales</taxon>
        <taxon>Apiaceae</taxon>
        <taxon>Apioideae</taxon>
        <taxon>apioid superclade</taxon>
        <taxon>Tordylieae</taxon>
        <taxon>Tordyliinae</taxon>
        <taxon>Heracleum</taxon>
    </lineage>
</organism>
<evidence type="ECO:0000256" key="1">
    <source>
        <dbReference type="ARBA" id="ARBA00022603"/>
    </source>
</evidence>
<evidence type="ECO:0000256" key="2">
    <source>
        <dbReference type="ARBA" id="ARBA00022679"/>
    </source>
</evidence>
<reference evidence="8" key="1">
    <citation type="submission" date="2023-02" db="EMBL/GenBank/DDBJ databases">
        <title>Genome of toxic invasive species Heracleum sosnowskyi carries increased number of genes despite the absence of recent whole-genome duplications.</title>
        <authorList>
            <person name="Schelkunov M."/>
            <person name="Shtratnikova V."/>
            <person name="Makarenko M."/>
            <person name="Klepikova A."/>
            <person name="Omelchenko D."/>
            <person name="Novikova G."/>
            <person name="Obukhova E."/>
            <person name="Bogdanov V."/>
            <person name="Penin A."/>
            <person name="Logacheva M."/>
        </authorList>
    </citation>
    <scope>NUCLEOTIDE SEQUENCE</scope>
    <source>
        <strain evidence="8">Hsosn_3</strain>
        <tissue evidence="8">Leaf</tissue>
    </source>
</reference>
<evidence type="ECO:0000259" key="7">
    <source>
        <dbReference type="Pfam" id="PF22528"/>
    </source>
</evidence>
<name>A0AAD8MIL5_9APIA</name>
<dbReference type="InterPro" id="IPR014644">
    <property type="entry name" value="MeTrfase_PRMT7"/>
</dbReference>
<evidence type="ECO:0000313" key="9">
    <source>
        <dbReference type="Proteomes" id="UP001237642"/>
    </source>
</evidence>
<keyword evidence="2 6" id="KW-0808">Transferase</keyword>
<dbReference type="GO" id="GO:0016274">
    <property type="term" value="F:protein-arginine N-methyltransferase activity"/>
    <property type="evidence" value="ECO:0007669"/>
    <property type="project" value="InterPro"/>
</dbReference>
<evidence type="ECO:0000313" key="8">
    <source>
        <dbReference type="EMBL" id="KAK1374716.1"/>
    </source>
</evidence>